<dbReference type="AlphaFoldDB" id="A0A2G1MI37"/>
<dbReference type="EMBL" id="NQWH01000007">
    <property type="protein sequence ID" value="PHP28419.1"/>
    <property type="molecule type" value="Genomic_DNA"/>
</dbReference>
<proteinExistence type="predicted"/>
<evidence type="ECO:0000313" key="1">
    <source>
        <dbReference type="EMBL" id="PHP28419.1"/>
    </source>
</evidence>
<name>A0A2G1MI37_9RHOB</name>
<dbReference type="RefSeq" id="WP_099275590.1">
    <property type="nucleotide sequence ID" value="NZ_CANMUC010000001.1"/>
</dbReference>
<evidence type="ECO:0000313" key="2">
    <source>
        <dbReference type="Proteomes" id="UP000221860"/>
    </source>
</evidence>
<dbReference type="Gene3D" id="3.40.1530.20">
    <property type="entry name" value="Protein of unknown function (DUF1491)"/>
    <property type="match status" value="1"/>
</dbReference>
<dbReference type="Proteomes" id="UP000221860">
    <property type="component" value="Unassembled WGS sequence"/>
</dbReference>
<gene>
    <name evidence="1" type="ORF">CJ301_06730</name>
</gene>
<reference evidence="1 2" key="1">
    <citation type="submission" date="2017-08" db="EMBL/GenBank/DDBJ databases">
        <title>Draft Genome Sequence of Loktanella cinnabarina Strain XM1, Isolated from Coastal Surface Water.</title>
        <authorList>
            <person name="Ma R."/>
            <person name="Wang J."/>
            <person name="Wang Q."/>
            <person name="Ma Z."/>
            <person name="Li J."/>
            <person name="Chen L."/>
        </authorList>
    </citation>
    <scope>NUCLEOTIDE SEQUENCE [LARGE SCALE GENOMIC DNA]</scope>
    <source>
        <strain evidence="1 2">XM1</strain>
    </source>
</reference>
<protein>
    <submittedName>
        <fullName evidence="1">GTP-binding protein Era</fullName>
    </submittedName>
</protein>
<dbReference type="Pfam" id="PF07372">
    <property type="entry name" value="DUF1491"/>
    <property type="match status" value="1"/>
</dbReference>
<dbReference type="OrthoDB" id="9809136at2"/>
<accession>A0A2G1MI37</accession>
<comment type="caution">
    <text evidence="1">The sequence shown here is derived from an EMBL/GenBank/DDBJ whole genome shotgun (WGS) entry which is preliminary data.</text>
</comment>
<organism evidence="1 2">
    <name type="scientific">Limimaricola cinnabarinus</name>
    <dbReference type="NCBI Taxonomy" id="1125964"/>
    <lineage>
        <taxon>Bacteria</taxon>
        <taxon>Pseudomonadati</taxon>
        <taxon>Pseudomonadota</taxon>
        <taxon>Alphaproteobacteria</taxon>
        <taxon>Rhodobacterales</taxon>
        <taxon>Paracoccaceae</taxon>
        <taxon>Limimaricola</taxon>
    </lineage>
</organism>
<dbReference type="InterPro" id="IPR009964">
    <property type="entry name" value="DUF1491"/>
</dbReference>
<keyword evidence="2" id="KW-1185">Reference proteome</keyword>
<sequence length="112" mass="12420">MAEPRLATGIWVSAYLARLRLSDIPVFVTAKGDETAGAVLVKSNTLDGRARLHQRSLDLMTGARTWIVLAEGDEAEVDASIEKQRRFDPDLWVIEVEDRMGRTLLDEPGLAD</sequence>